<name>A0A7H0Y268_9BACL</name>
<sequence>MSVMIIKNITFIKVLNSLFYNYHICVRPHMEQFRDYSKMRGLVEELRIANKKSYAIKYKSEEIQYFGIEYDSNEKFLNNAATLKALQAIKYNIELPEKEFDYTFIDTAIEALKNAIIEDLTEWQEAIWG</sequence>
<accession>A0A7H0Y268</accession>
<protein>
    <submittedName>
        <fullName evidence="1">Uncharacterized protein</fullName>
    </submittedName>
</protein>
<dbReference type="RefSeq" id="WP_190297085.1">
    <property type="nucleotide sequence ID" value="NZ_CP061172.1"/>
</dbReference>
<reference evidence="1 2" key="1">
    <citation type="submission" date="2020-09" db="EMBL/GenBank/DDBJ databases">
        <title>Characterization of Paenibacillus peoriae strain ZF390 with broad-spectrum antimicrobial activity as a potential biocontrol agent.</title>
        <authorList>
            <person name="Li L."/>
            <person name="Zhao Y."/>
            <person name="Li B."/>
            <person name="Xie X."/>
        </authorList>
    </citation>
    <scope>NUCLEOTIDE SEQUENCE [LARGE SCALE GENOMIC DNA]</scope>
    <source>
        <strain evidence="1 2">ZF390</strain>
    </source>
</reference>
<dbReference type="AlphaFoldDB" id="A0A7H0Y268"/>
<dbReference type="Proteomes" id="UP000516384">
    <property type="component" value="Chromosome"/>
</dbReference>
<proteinExistence type="predicted"/>
<evidence type="ECO:0000313" key="2">
    <source>
        <dbReference type="Proteomes" id="UP000516384"/>
    </source>
</evidence>
<evidence type="ECO:0000313" key="1">
    <source>
        <dbReference type="EMBL" id="QNR65176.1"/>
    </source>
</evidence>
<dbReference type="EMBL" id="CP061172">
    <property type="protein sequence ID" value="QNR65176.1"/>
    <property type="molecule type" value="Genomic_DNA"/>
</dbReference>
<organism evidence="1 2">
    <name type="scientific">Paenibacillus peoriae</name>
    <dbReference type="NCBI Taxonomy" id="59893"/>
    <lineage>
        <taxon>Bacteria</taxon>
        <taxon>Bacillati</taxon>
        <taxon>Bacillota</taxon>
        <taxon>Bacilli</taxon>
        <taxon>Bacillales</taxon>
        <taxon>Paenibacillaceae</taxon>
        <taxon>Paenibacillus</taxon>
    </lineage>
</organism>
<gene>
    <name evidence="1" type="ORF">IAQ67_14765</name>
</gene>